<dbReference type="OrthoDB" id="5428055at2759"/>
<evidence type="ECO:0000313" key="2">
    <source>
        <dbReference type="Proteomes" id="UP000799302"/>
    </source>
</evidence>
<keyword evidence="2" id="KW-1185">Reference proteome</keyword>
<reference evidence="1" key="1">
    <citation type="journal article" date="2020" name="Stud. Mycol.">
        <title>101 Dothideomycetes genomes: a test case for predicting lifestyles and emergence of pathogens.</title>
        <authorList>
            <person name="Haridas S."/>
            <person name="Albert R."/>
            <person name="Binder M."/>
            <person name="Bloem J."/>
            <person name="Labutti K."/>
            <person name="Salamov A."/>
            <person name="Andreopoulos B."/>
            <person name="Baker S."/>
            <person name="Barry K."/>
            <person name="Bills G."/>
            <person name="Bluhm B."/>
            <person name="Cannon C."/>
            <person name="Castanera R."/>
            <person name="Culley D."/>
            <person name="Daum C."/>
            <person name="Ezra D."/>
            <person name="Gonzalez J."/>
            <person name="Henrissat B."/>
            <person name="Kuo A."/>
            <person name="Liang C."/>
            <person name="Lipzen A."/>
            <person name="Lutzoni F."/>
            <person name="Magnuson J."/>
            <person name="Mondo S."/>
            <person name="Nolan M."/>
            <person name="Ohm R."/>
            <person name="Pangilinan J."/>
            <person name="Park H.-J."/>
            <person name="Ramirez L."/>
            <person name="Alfaro M."/>
            <person name="Sun H."/>
            <person name="Tritt A."/>
            <person name="Yoshinaga Y."/>
            <person name="Zwiers L.-H."/>
            <person name="Turgeon B."/>
            <person name="Goodwin S."/>
            <person name="Spatafora J."/>
            <person name="Crous P."/>
            <person name="Grigoriev I."/>
        </authorList>
    </citation>
    <scope>NUCLEOTIDE SEQUENCE</scope>
    <source>
        <strain evidence="1">CBS 115976</strain>
    </source>
</reference>
<dbReference type="EMBL" id="MU004239">
    <property type="protein sequence ID" value="KAF2665910.1"/>
    <property type="molecule type" value="Genomic_DNA"/>
</dbReference>
<proteinExistence type="predicted"/>
<organism evidence="1 2">
    <name type="scientific">Microthyrium microscopicum</name>
    <dbReference type="NCBI Taxonomy" id="703497"/>
    <lineage>
        <taxon>Eukaryota</taxon>
        <taxon>Fungi</taxon>
        <taxon>Dikarya</taxon>
        <taxon>Ascomycota</taxon>
        <taxon>Pezizomycotina</taxon>
        <taxon>Dothideomycetes</taxon>
        <taxon>Dothideomycetes incertae sedis</taxon>
        <taxon>Microthyriales</taxon>
        <taxon>Microthyriaceae</taxon>
        <taxon>Microthyrium</taxon>
    </lineage>
</organism>
<accession>A0A6A6U1X3</accession>
<dbReference type="AlphaFoldDB" id="A0A6A6U1X3"/>
<protein>
    <submittedName>
        <fullName evidence="1">Uncharacterized protein</fullName>
    </submittedName>
</protein>
<name>A0A6A6U1X3_9PEZI</name>
<sequence>MSIPQSLEYSPNSGYMESSDIWVADEAMNQPLGFLAELHPAHWRSVALTPPLLVDHESGSEVEPASPITDYNDSAFSRTSSFGERDLYLERQFSMRSTAEKHLRRSSNSLSRVFPRKWPLSFYTHKAGPFQDEHEPWAQTISFLDSPADDLRIFLEDEDELGQLGPENEVMAYVKSYPPNTAERCHAWLDDRCFHPDPTKAVRRHANSMTHQALQADLSVKRFADSEFQDADRRLIHITNLSPGHIKALTTTATSHQKKTIKDIIVKHINAQISIQVKIPADNFEPVFRMEVHIPIYMLETVEPHKQEGPPRKWIDLSFLIKNNSHEGTSKTKGISVSHISFALCGPSNTQWTALCFVDDFDAESDNDEDVNDMLDPDTGDFEADPFMTHGNLDAGVPIWDARLYFLRVFESRVSQTLIAWKALVWWIEKNVKEHDAGQIFSRSIEECFKEKRDLKEAVDRMFQTSLLLGRLRGVLTETIEEWQRFKTGDIFYFADMASGPRRTQGVWLLKIEELFNEMAAQRSRLISLEDHCHRQSKVGLYNSMPSKLRTEF</sequence>
<evidence type="ECO:0000313" key="1">
    <source>
        <dbReference type="EMBL" id="KAF2665910.1"/>
    </source>
</evidence>
<dbReference type="Proteomes" id="UP000799302">
    <property type="component" value="Unassembled WGS sequence"/>
</dbReference>
<gene>
    <name evidence="1" type="ORF">BT63DRAFT_44003</name>
</gene>